<feature type="coiled-coil region" evidence="1">
    <location>
        <begin position="843"/>
        <end position="976"/>
    </location>
</feature>
<evidence type="ECO:0000313" key="2">
    <source>
        <dbReference type="EMBL" id="ORX45450.1"/>
    </source>
</evidence>
<reference evidence="2 3" key="1">
    <citation type="submission" date="2016-08" db="EMBL/GenBank/DDBJ databases">
        <title>Genomes of anaerobic fungi encode conserved fungal cellulosomes for biomass hydrolysis.</title>
        <authorList>
            <consortium name="DOE Joint Genome Institute"/>
            <person name="Haitjema C.H."/>
            <person name="Gilmore S.P."/>
            <person name="Henske J.K."/>
            <person name="Solomon K.V."/>
            <person name="De Groot R."/>
            <person name="Kuo A."/>
            <person name="Mondo S.J."/>
            <person name="Salamov A.A."/>
            <person name="Labutti K."/>
            <person name="Zhao Z."/>
            <person name="Chiniquy J."/>
            <person name="Barry K."/>
            <person name="Brewer H.M."/>
            <person name="Purvine S.O."/>
            <person name="Wright A.T."/>
            <person name="Boxma B."/>
            <person name="Van Alen T."/>
            <person name="Hackstein J.H."/>
            <person name="Baker S.E."/>
            <person name="Grigoriev I.V."/>
            <person name="O'Malley M.A."/>
        </authorList>
    </citation>
    <scope>NUCLEOTIDE SEQUENCE [LARGE SCALE GENOMIC DNA]</scope>
    <source>
        <strain evidence="3">finn</strain>
    </source>
</reference>
<dbReference type="EMBL" id="MCFH01000040">
    <property type="protein sequence ID" value="ORX45450.1"/>
    <property type="molecule type" value="Genomic_DNA"/>
</dbReference>
<proteinExistence type="predicted"/>
<feature type="coiled-coil region" evidence="1">
    <location>
        <begin position="163"/>
        <end position="296"/>
    </location>
</feature>
<organism evidence="2 3">
    <name type="scientific">Piromyces finnis</name>
    <dbReference type="NCBI Taxonomy" id="1754191"/>
    <lineage>
        <taxon>Eukaryota</taxon>
        <taxon>Fungi</taxon>
        <taxon>Fungi incertae sedis</taxon>
        <taxon>Chytridiomycota</taxon>
        <taxon>Chytridiomycota incertae sedis</taxon>
        <taxon>Neocallimastigomycetes</taxon>
        <taxon>Neocallimastigales</taxon>
        <taxon>Neocallimastigaceae</taxon>
        <taxon>Piromyces</taxon>
    </lineage>
</organism>
<sequence>MNYNSSENEIFSLQRREQELSELNQRTLENIQIEIKNIINLAMNSTNPNKVINALQAVELLSSNCNNDIRRYQDVCRELINTEKKKCQNEIEFVKQLQIDTDNSLERKILDNYITNRKMNRKSYWKSFQYLNNSDSIFVNKSPRNITAAELLVTNVDSFQKQEIRLQEQLTKILNELSRVKNEKDSLSDNFDILNGKLQTILIQKEDAEEETKLIQQKLNDYKKGYDDKLYEFKELENQLQDEKTRCANLEQQCQELTQQIDNQHDDVVSNLNEQVRELTEQCQQYEKEKRKLTLDYELSVQNYNSVVEKTDKDILNKNKELASVNLQLKSETELVEKLTSENKKILAELEDNHYIIEDYKSVKQDYEKANHDLALLNVNHLEIKKENEKLNDTIVKKNNHITSLKNYLTEVLEKNETLEVKVKEILTKWNEERNKLIAKTNIDHRRSIIDVSEIDDKEATADTVYYNDENQLIIKDINIIDSFESSETRIEMLHEIEKYKEEVNINKNLYIKSDTMYKDCLKKLEKNEESLHKMEEVNDKLEKRIDHIKDIYSKMLEAVQTESRIKINNLTEKLDYTNECLEDTKIRNSELEANLKDNVADEMNRILNKKEEEIENLRNELQQSISESNRNEFMERENQLKEKIRELEAMISSNEISWNKQNEDMNVLNSRNIELEKMIEESRLIIKSKEEQEEDKENRISLLEQTLEQTKKTLQEKENKLTQSSNEFSDMKEQYQHFNDRVKELSSKLEESTQIMDHLREENKTCQMDLLRKEEEIKALQEKMKGNQKDYDSHSNNQYIVNEPESLTHEESESHNNNIKKIAMVDRELSRKLSHANHEEIVSSLSNQIFKLYNEMDKIENEKFSLTEEFETLQKQKDENEANLNKELEEIRSELEINKETLMNLRRKFAAIEEETSNFKMENESLKRELERYQLKLENTNKKMLTMMEEHEAALKQKDEKYDELYNLNNQLRQKYNRFITLLKQKGVL</sequence>
<accession>A0A1Y1V263</accession>
<feature type="coiled-coil region" evidence="1">
    <location>
        <begin position="322"/>
        <end position="349"/>
    </location>
</feature>
<reference evidence="2 3" key="2">
    <citation type="submission" date="2016-08" db="EMBL/GenBank/DDBJ databases">
        <title>Pervasive Adenine N6-methylation of Active Genes in Fungi.</title>
        <authorList>
            <consortium name="DOE Joint Genome Institute"/>
            <person name="Mondo S.J."/>
            <person name="Dannebaum R.O."/>
            <person name="Kuo R.C."/>
            <person name="Labutti K."/>
            <person name="Haridas S."/>
            <person name="Kuo A."/>
            <person name="Salamov A."/>
            <person name="Ahrendt S.R."/>
            <person name="Lipzen A."/>
            <person name="Sullivan W."/>
            <person name="Andreopoulos W.B."/>
            <person name="Clum A."/>
            <person name="Lindquist E."/>
            <person name="Daum C."/>
            <person name="Ramamoorthy G.K."/>
            <person name="Gryganskyi A."/>
            <person name="Culley D."/>
            <person name="Magnuson J.K."/>
            <person name="James T.Y."/>
            <person name="O'Malley M.A."/>
            <person name="Stajich J.E."/>
            <person name="Spatafora J.W."/>
            <person name="Visel A."/>
            <person name="Grigoriev I.V."/>
        </authorList>
    </citation>
    <scope>NUCLEOTIDE SEQUENCE [LARGE SCALE GENOMIC DNA]</scope>
    <source>
        <strain evidence="3">finn</strain>
    </source>
</reference>
<dbReference type="AlphaFoldDB" id="A0A1Y1V263"/>
<comment type="caution">
    <text evidence="2">The sequence shown here is derived from an EMBL/GenBank/DDBJ whole genome shotgun (WGS) entry which is preliminary data.</text>
</comment>
<keyword evidence="1" id="KW-0175">Coiled coil</keyword>
<feature type="coiled-coil region" evidence="1">
    <location>
        <begin position="582"/>
        <end position="798"/>
    </location>
</feature>
<name>A0A1Y1V263_9FUNG</name>
<evidence type="ECO:0000256" key="1">
    <source>
        <dbReference type="SAM" id="Coils"/>
    </source>
</evidence>
<gene>
    <name evidence="2" type="ORF">BCR36DRAFT_585757</name>
</gene>
<dbReference type="OrthoDB" id="10393006at2759"/>
<protein>
    <submittedName>
        <fullName evidence="2">Uncharacterized protein</fullName>
    </submittedName>
</protein>
<dbReference type="STRING" id="1754191.A0A1Y1V263"/>
<dbReference type="Proteomes" id="UP000193719">
    <property type="component" value="Unassembled WGS sequence"/>
</dbReference>
<evidence type="ECO:0000313" key="3">
    <source>
        <dbReference type="Proteomes" id="UP000193719"/>
    </source>
</evidence>
<keyword evidence="3" id="KW-1185">Reference proteome</keyword>
<feature type="coiled-coil region" evidence="1">
    <location>
        <begin position="525"/>
        <end position="552"/>
    </location>
</feature>